<feature type="domain" description="Lysyl-tRNA synthetase N-terminal transmembrane region" evidence="8">
    <location>
        <begin position="65"/>
        <end position="189"/>
    </location>
</feature>
<accession>A0ABS2VWA1</accession>
<evidence type="ECO:0000259" key="8">
    <source>
        <dbReference type="Pfam" id="PF16995"/>
    </source>
</evidence>
<evidence type="ECO:0000256" key="6">
    <source>
        <dbReference type="SAM" id="Phobius"/>
    </source>
</evidence>
<comment type="subcellular location">
    <subcellularLocation>
        <location evidence="1">Cell membrane</location>
        <topology evidence="1">Multi-pass membrane protein</topology>
    </subcellularLocation>
</comment>
<reference evidence="9 10" key="1">
    <citation type="submission" date="2021-02" db="EMBL/GenBank/DDBJ databases">
        <title>Whole genome sequencing of Streptomyces actuosus VRA1.</title>
        <authorList>
            <person name="Sen G."/>
            <person name="Sen A."/>
        </authorList>
    </citation>
    <scope>NUCLEOTIDE SEQUENCE [LARGE SCALE GENOMIC DNA]</scope>
    <source>
        <strain evidence="9 10">VRA1</strain>
    </source>
</reference>
<feature type="domain" description="Phosphatidylglycerol lysyltransferase C-terminal" evidence="7">
    <location>
        <begin position="217"/>
        <end position="288"/>
    </location>
</feature>
<evidence type="ECO:0000313" key="9">
    <source>
        <dbReference type="EMBL" id="MBN0047324.1"/>
    </source>
</evidence>
<keyword evidence="2" id="KW-1003">Cell membrane</keyword>
<evidence type="ECO:0000256" key="1">
    <source>
        <dbReference type="ARBA" id="ARBA00004651"/>
    </source>
</evidence>
<feature type="transmembrane region" description="Helical" evidence="6">
    <location>
        <begin position="21"/>
        <end position="41"/>
    </location>
</feature>
<evidence type="ECO:0000256" key="3">
    <source>
        <dbReference type="ARBA" id="ARBA00022692"/>
    </source>
</evidence>
<evidence type="ECO:0000313" key="10">
    <source>
        <dbReference type="Proteomes" id="UP000788262"/>
    </source>
</evidence>
<name>A0ABS2VWA1_STRAS</name>
<comment type="caution">
    <text evidence="9">The sequence shown here is derived from an EMBL/GenBank/DDBJ whole genome shotgun (WGS) entry which is preliminary data.</text>
</comment>
<keyword evidence="10" id="KW-1185">Reference proteome</keyword>
<organism evidence="9 10">
    <name type="scientific">Streptomyces actuosus</name>
    <dbReference type="NCBI Taxonomy" id="1885"/>
    <lineage>
        <taxon>Bacteria</taxon>
        <taxon>Bacillati</taxon>
        <taxon>Actinomycetota</taxon>
        <taxon>Actinomycetes</taxon>
        <taxon>Kitasatosporales</taxon>
        <taxon>Streptomycetaceae</taxon>
        <taxon>Streptomyces</taxon>
    </lineage>
</organism>
<feature type="transmembrane region" description="Helical" evidence="6">
    <location>
        <begin position="119"/>
        <end position="138"/>
    </location>
</feature>
<dbReference type="Proteomes" id="UP000788262">
    <property type="component" value="Unassembled WGS sequence"/>
</dbReference>
<dbReference type="InterPro" id="IPR031553">
    <property type="entry name" value="tRNA-synt_2_TM"/>
</dbReference>
<gene>
    <name evidence="9" type="ORF">JS756_25095</name>
</gene>
<protein>
    <submittedName>
        <fullName evidence="9">DUF2156 domain-containing protein</fullName>
    </submittedName>
</protein>
<dbReference type="PANTHER" id="PTHR34697">
    <property type="entry name" value="PHOSPHATIDYLGLYCEROL LYSYLTRANSFERASE"/>
    <property type="match status" value="1"/>
</dbReference>
<dbReference type="PANTHER" id="PTHR34697:SF2">
    <property type="entry name" value="PHOSPHATIDYLGLYCEROL LYSYLTRANSFERASE"/>
    <property type="match status" value="1"/>
</dbReference>
<keyword evidence="4 6" id="KW-1133">Transmembrane helix</keyword>
<dbReference type="RefSeq" id="WP_205385460.1">
    <property type="nucleotide sequence ID" value="NZ_JAFFZS010000024.1"/>
</dbReference>
<feature type="transmembrane region" description="Helical" evidence="6">
    <location>
        <begin position="86"/>
        <end position="107"/>
    </location>
</feature>
<evidence type="ECO:0000256" key="4">
    <source>
        <dbReference type="ARBA" id="ARBA00022989"/>
    </source>
</evidence>
<dbReference type="Pfam" id="PF16995">
    <property type="entry name" value="tRNA-synt_2_TM"/>
    <property type="match status" value="1"/>
</dbReference>
<dbReference type="Pfam" id="PF09924">
    <property type="entry name" value="LPG_synthase_C"/>
    <property type="match status" value="1"/>
</dbReference>
<proteinExistence type="predicted"/>
<dbReference type="EMBL" id="JAFFZS010000024">
    <property type="protein sequence ID" value="MBN0047324.1"/>
    <property type="molecule type" value="Genomic_DNA"/>
</dbReference>
<feature type="transmembrane region" description="Helical" evidence="6">
    <location>
        <begin position="150"/>
        <end position="172"/>
    </location>
</feature>
<keyword evidence="3 6" id="KW-0812">Transmembrane</keyword>
<dbReference type="InterPro" id="IPR051211">
    <property type="entry name" value="PG_lysyltransferase"/>
</dbReference>
<evidence type="ECO:0000256" key="2">
    <source>
        <dbReference type="ARBA" id="ARBA00022475"/>
    </source>
</evidence>
<evidence type="ECO:0000259" key="7">
    <source>
        <dbReference type="Pfam" id="PF09924"/>
    </source>
</evidence>
<sequence length="327" mass="35722">MGDARVASVPARRSGRTSRRAAGFAVRYLQIVAFVNFLGAVRVSPGQDVRRHNQQDCCTPYLLTAGFASGVLAAFLAVTMRRRKRAAWLLDLVPSGVFLALLAVAMAFPETRRHPQNRVSPAVTAAFAAALLAGRREFCAKGRRSDPRLAAAVAGGGLLASSLLAALLVTAIDRGTRPARFLDRPRYGALRPVSVAADEAGGARIAPPTWADVGVNTLRRAAEIEITQVSLNFAMFRSVFERGARLGAGPVLRPWRSLLGFSTRWWRIASLYRADAEYRPVWEPRFLLFEKSADLPRIGVASACAEGFLEVPDRSPRLNRTDLETRR</sequence>
<evidence type="ECO:0000256" key="5">
    <source>
        <dbReference type="ARBA" id="ARBA00023136"/>
    </source>
</evidence>
<feature type="transmembrane region" description="Helical" evidence="6">
    <location>
        <begin position="61"/>
        <end position="79"/>
    </location>
</feature>
<dbReference type="InterPro" id="IPR024320">
    <property type="entry name" value="LPG_synthase_C"/>
</dbReference>
<keyword evidence="5 6" id="KW-0472">Membrane</keyword>